<sequence>MHSDPYAPPTADCSVGDDLLSAFFVISKRKLAILFIATSGFYVLYWLYRNWHRYRSATATKVIPLIRALMGVWFVYSLFRTVDRRIFAMGHRYKWYPRFLALAFILFSALQSARVWLLDLHLGFAMLIALLALQVSCLMRMQEAVNHLADDISARQNSTLTPMNWLWIVLGLCWWGILADAVFTGIAGREPGSP</sequence>
<proteinExistence type="predicted"/>
<evidence type="ECO:0000256" key="1">
    <source>
        <dbReference type="SAM" id="Phobius"/>
    </source>
</evidence>
<keyword evidence="1" id="KW-0472">Membrane</keyword>
<organism evidence="2 3">
    <name type="scientific">Pseudomonas migulae</name>
    <dbReference type="NCBI Taxonomy" id="78543"/>
    <lineage>
        <taxon>Bacteria</taxon>
        <taxon>Pseudomonadati</taxon>
        <taxon>Pseudomonadota</taxon>
        <taxon>Gammaproteobacteria</taxon>
        <taxon>Pseudomonadales</taxon>
        <taxon>Pseudomonadaceae</taxon>
        <taxon>Pseudomonas</taxon>
    </lineage>
</organism>
<feature type="transmembrane region" description="Helical" evidence="1">
    <location>
        <begin position="31"/>
        <end position="48"/>
    </location>
</feature>
<accession>A0A1H5B9G6</accession>
<feature type="transmembrane region" description="Helical" evidence="1">
    <location>
        <begin position="99"/>
        <end position="116"/>
    </location>
</feature>
<feature type="transmembrane region" description="Helical" evidence="1">
    <location>
        <begin position="165"/>
        <end position="188"/>
    </location>
</feature>
<name>A0A1H5B9G6_9PSED</name>
<feature type="transmembrane region" description="Helical" evidence="1">
    <location>
        <begin position="122"/>
        <end position="139"/>
    </location>
</feature>
<evidence type="ECO:0000313" key="2">
    <source>
        <dbReference type="EMBL" id="SED51006.1"/>
    </source>
</evidence>
<feature type="transmembrane region" description="Helical" evidence="1">
    <location>
        <begin position="60"/>
        <end position="79"/>
    </location>
</feature>
<dbReference type="EMBL" id="FNTY01000001">
    <property type="protein sequence ID" value="SED51006.1"/>
    <property type="molecule type" value="Genomic_DNA"/>
</dbReference>
<evidence type="ECO:0000313" key="3">
    <source>
        <dbReference type="Proteomes" id="UP000198985"/>
    </source>
</evidence>
<gene>
    <name evidence="2" type="ORF">SAMN04490194_0597</name>
</gene>
<dbReference type="AlphaFoldDB" id="A0A1H5B9G6"/>
<keyword evidence="1" id="KW-0812">Transmembrane</keyword>
<dbReference type="Proteomes" id="UP000198985">
    <property type="component" value="Unassembled WGS sequence"/>
</dbReference>
<evidence type="ECO:0008006" key="4">
    <source>
        <dbReference type="Google" id="ProtNLM"/>
    </source>
</evidence>
<protein>
    <recommendedName>
        <fullName evidence="4">DUF4234 domain-containing protein</fullName>
    </recommendedName>
</protein>
<reference evidence="2 3" key="1">
    <citation type="submission" date="2016-10" db="EMBL/GenBank/DDBJ databases">
        <authorList>
            <person name="de Groot N.N."/>
        </authorList>
    </citation>
    <scope>NUCLEOTIDE SEQUENCE [LARGE SCALE GENOMIC DNA]</scope>
    <source>
        <strain evidence="2 3">BS3662</strain>
    </source>
</reference>
<keyword evidence="1" id="KW-1133">Transmembrane helix</keyword>